<dbReference type="NCBIfam" id="TIGR02116">
    <property type="entry name" value="toxin_Txe_YoeB"/>
    <property type="match status" value="1"/>
</dbReference>
<dbReference type="PANTHER" id="PTHR38039:SF1">
    <property type="entry name" value="TOXIN YOEB"/>
    <property type="match status" value="1"/>
</dbReference>
<evidence type="ECO:0000256" key="4">
    <source>
        <dbReference type="ARBA" id="ARBA00022759"/>
    </source>
</evidence>
<accession>A0A4V1IJK6</accession>
<evidence type="ECO:0000313" key="7">
    <source>
        <dbReference type="EMBL" id="QCW81735.1"/>
    </source>
</evidence>
<dbReference type="Pfam" id="PF06769">
    <property type="entry name" value="YoeB_toxin"/>
    <property type="match status" value="1"/>
</dbReference>
<evidence type="ECO:0000256" key="2">
    <source>
        <dbReference type="ARBA" id="ARBA00022649"/>
    </source>
</evidence>
<comment type="similarity">
    <text evidence="1">Belongs to the YoeB family.</text>
</comment>
<dbReference type="Gene3D" id="3.30.2310.20">
    <property type="entry name" value="RelE-like"/>
    <property type="match status" value="1"/>
</dbReference>
<dbReference type="RefSeq" id="WP_017840484.1">
    <property type="nucleotide sequence ID" value="NZ_CP035467.1"/>
</dbReference>
<dbReference type="AlphaFoldDB" id="A0A4V1IJK6"/>
<dbReference type="STRING" id="675511.GCA_000341735_01944"/>
<sequence>MNLTFSSVSWENYLYRQKTDKAMLKRINSLLKAIQREPFEGIGKPEPLKHGLSGYWSRRINDEHRLVYKVVEDHIFIAQLRYHYEY</sequence>
<evidence type="ECO:0000256" key="3">
    <source>
        <dbReference type="ARBA" id="ARBA00022722"/>
    </source>
</evidence>
<dbReference type="KEGG" id="mbur:EQU24_05330"/>
<evidence type="ECO:0000313" key="8">
    <source>
        <dbReference type="Proteomes" id="UP000305881"/>
    </source>
</evidence>
<dbReference type="GO" id="GO:0016787">
    <property type="term" value="F:hydrolase activity"/>
    <property type="evidence" value="ECO:0007669"/>
    <property type="project" value="UniProtKB-KW"/>
</dbReference>
<gene>
    <name evidence="7" type="ORF">EQU24_05330</name>
</gene>
<dbReference type="SUPFAM" id="SSF143011">
    <property type="entry name" value="RelE-like"/>
    <property type="match status" value="1"/>
</dbReference>
<dbReference type="PANTHER" id="PTHR38039">
    <property type="entry name" value="TOXIN YOEB"/>
    <property type="match status" value="1"/>
</dbReference>
<keyword evidence="2" id="KW-1277">Toxin-antitoxin system</keyword>
<keyword evidence="3" id="KW-0540">Nuclease</keyword>
<dbReference type="InterPro" id="IPR009614">
    <property type="entry name" value="YoeB_toxin"/>
</dbReference>
<evidence type="ECO:0000256" key="6">
    <source>
        <dbReference type="ARBA" id="ARBA00030388"/>
    </source>
</evidence>
<proteinExistence type="inferred from homology"/>
<keyword evidence="5" id="KW-0378">Hydrolase</keyword>
<reference evidence="8" key="1">
    <citation type="journal article" date="2019" name="J. Bacteriol.">
        <title>A Mutagenic Screen Identifies a TonB-Dependent Receptor Required for the Lanthanide Metal Switch in the Type I Methanotroph 'Methylotuvimicrobium buryatense' 5GB1C.</title>
        <authorList>
            <person name="Groom J.D."/>
            <person name="Ford S.M."/>
            <person name="Pesesky M.W."/>
            <person name="Lidstrom M.E."/>
        </authorList>
    </citation>
    <scope>NUCLEOTIDE SEQUENCE [LARGE SCALE GENOMIC DNA]</scope>
    <source>
        <strain evidence="8">5GB1C</strain>
    </source>
</reference>
<dbReference type="GO" id="GO:0004519">
    <property type="term" value="F:endonuclease activity"/>
    <property type="evidence" value="ECO:0007669"/>
    <property type="project" value="UniProtKB-KW"/>
</dbReference>
<dbReference type="InterPro" id="IPR035093">
    <property type="entry name" value="RelE/ParE_toxin_dom_sf"/>
</dbReference>
<organism evidence="7 8">
    <name type="scientific">Methylotuvimicrobium buryatense</name>
    <name type="common">Methylomicrobium buryatense</name>
    <dbReference type="NCBI Taxonomy" id="95641"/>
    <lineage>
        <taxon>Bacteria</taxon>
        <taxon>Pseudomonadati</taxon>
        <taxon>Pseudomonadota</taxon>
        <taxon>Gammaproteobacteria</taxon>
        <taxon>Methylococcales</taxon>
        <taxon>Methylococcaceae</taxon>
        <taxon>Methylotuvimicrobium</taxon>
    </lineage>
</organism>
<name>A0A4V1IJK6_METBY</name>
<evidence type="ECO:0000256" key="1">
    <source>
        <dbReference type="ARBA" id="ARBA00008172"/>
    </source>
</evidence>
<keyword evidence="8" id="KW-1185">Reference proteome</keyword>
<dbReference type="Proteomes" id="UP000305881">
    <property type="component" value="Chromosome"/>
</dbReference>
<dbReference type="OrthoDB" id="9801102at2"/>
<evidence type="ECO:0000256" key="5">
    <source>
        <dbReference type="ARBA" id="ARBA00022801"/>
    </source>
</evidence>
<dbReference type="EMBL" id="CP035467">
    <property type="protein sequence ID" value="QCW81735.1"/>
    <property type="molecule type" value="Genomic_DNA"/>
</dbReference>
<protein>
    <recommendedName>
        <fullName evidence="6">Putative mRNA interferase YoeB</fullName>
    </recommendedName>
</protein>
<dbReference type="GO" id="GO:0006401">
    <property type="term" value="P:RNA catabolic process"/>
    <property type="evidence" value="ECO:0007669"/>
    <property type="project" value="InterPro"/>
</dbReference>
<keyword evidence="4" id="KW-0255">Endonuclease</keyword>